<dbReference type="CDD" id="cd01189">
    <property type="entry name" value="INT_ICEBs1_C_like"/>
    <property type="match status" value="1"/>
</dbReference>
<name>A0A6G3WN57_9ACTN</name>
<dbReference type="PROSITE" id="PS51898">
    <property type="entry name" value="TYR_RECOMBINASE"/>
    <property type="match status" value="1"/>
</dbReference>
<evidence type="ECO:0000256" key="1">
    <source>
        <dbReference type="ARBA" id="ARBA00008857"/>
    </source>
</evidence>
<dbReference type="GO" id="GO:0015074">
    <property type="term" value="P:DNA integration"/>
    <property type="evidence" value="ECO:0007669"/>
    <property type="project" value="UniProtKB-KW"/>
</dbReference>
<dbReference type="EMBL" id="JAAGMN010001114">
    <property type="protein sequence ID" value="NEE06911.1"/>
    <property type="molecule type" value="Genomic_DNA"/>
</dbReference>
<reference evidence="6" key="1">
    <citation type="submission" date="2020-01" db="EMBL/GenBank/DDBJ databases">
        <title>Insect and environment-associated Actinomycetes.</title>
        <authorList>
            <person name="Currrie C."/>
            <person name="Chevrette M."/>
            <person name="Carlson C."/>
            <person name="Stubbendieck R."/>
            <person name="Wendt-Pienkowski E."/>
        </authorList>
    </citation>
    <scope>NUCLEOTIDE SEQUENCE</scope>
    <source>
        <strain evidence="6">SID7499</strain>
    </source>
</reference>
<dbReference type="GO" id="GO:0003677">
    <property type="term" value="F:DNA binding"/>
    <property type="evidence" value="ECO:0007669"/>
    <property type="project" value="UniProtKB-KW"/>
</dbReference>
<dbReference type="InterPro" id="IPR013762">
    <property type="entry name" value="Integrase-like_cat_sf"/>
</dbReference>
<keyword evidence="2" id="KW-0229">DNA integration</keyword>
<keyword evidence="4" id="KW-0233">DNA recombination</keyword>
<evidence type="ECO:0000313" key="6">
    <source>
        <dbReference type="EMBL" id="NEE06911.1"/>
    </source>
</evidence>
<dbReference type="InterPro" id="IPR011010">
    <property type="entry name" value="DNA_brk_join_enz"/>
</dbReference>
<dbReference type="InterPro" id="IPR002104">
    <property type="entry name" value="Integrase_catalytic"/>
</dbReference>
<dbReference type="Gene3D" id="1.10.443.10">
    <property type="entry name" value="Intergrase catalytic core"/>
    <property type="match status" value="1"/>
</dbReference>
<dbReference type="GO" id="GO:0006310">
    <property type="term" value="P:DNA recombination"/>
    <property type="evidence" value="ECO:0007669"/>
    <property type="project" value="UniProtKB-KW"/>
</dbReference>
<organism evidence="6">
    <name type="scientific">Streptomyces sp. SID7499</name>
    <dbReference type="NCBI Taxonomy" id="2706086"/>
    <lineage>
        <taxon>Bacteria</taxon>
        <taxon>Bacillati</taxon>
        <taxon>Actinomycetota</taxon>
        <taxon>Actinomycetes</taxon>
        <taxon>Kitasatosporales</taxon>
        <taxon>Streptomycetaceae</taxon>
        <taxon>Streptomyces</taxon>
    </lineage>
</organism>
<evidence type="ECO:0000256" key="3">
    <source>
        <dbReference type="ARBA" id="ARBA00023125"/>
    </source>
</evidence>
<gene>
    <name evidence="6" type="ORF">G3M58_10685</name>
</gene>
<evidence type="ECO:0000256" key="4">
    <source>
        <dbReference type="ARBA" id="ARBA00023172"/>
    </source>
</evidence>
<dbReference type="PANTHER" id="PTHR30629:SF2">
    <property type="entry name" value="PROPHAGE INTEGRASE INTS-RELATED"/>
    <property type="match status" value="1"/>
</dbReference>
<comment type="similarity">
    <text evidence="1">Belongs to the 'phage' integrase family.</text>
</comment>
<dbReference type="InterPro" id="IPR010998">
    <property type="entry name" value="Integrase_recombinase_N"/>
</dbReference>
<comment type="caution">
    <text evidence="6">The sequence shown here is derived from an EMBL/GenBank/DDBJ whole genome shotgun (WGS) entry which is preliminary data.</text>
</comment>
<sequence length="430" mass="49591">MGRRASDNPRQVPSKICGCPRCMQVYPPGEKYGDRRRRRDCIGSWQARYRDPSGKQKAKNFPVDKGGKKAAEAFLDRTRTTVRERTYGDPKRGEITLAQWWELWWKAQPDRAVTTRNRKLSNWTAHIEPKWGRWRLCDLEHIELQAWLTKQVKGYHTRKKVWEVLNQMLKAAVKDGRRIPFNPAADLDIGEAPAKHPDDVRPPTREQVALIVEHLPLYYRPLVVFLENTGMRWGEATGLRWENVDLEANHLKVKEVLSEDDGRLFRKAAPKSVAGFRTVPVTPQAADAIRTMVDRWRPRSTVTPIGEDPYLLVPEELVFRGPQGGTLTRHNFRRVWVPAIQEAGLARQVKNPETGRLEWWPRVHDLRHVFATWLKDLGIDEKDTQTVMGHERGSKVTWIYQHSPEDVAAKVRARMAPESEGVRTLRAVAG</sequence>
<dbReference type="Pfam" id="PF00589">
    <property type="entry name" value="Phage_integrase"/>
    <property type="match status" value="1"/>
</dbReference>
<dbReference type="PANTHER" id="PTHR30629">
    <property type="entry name" value="PROPHAGE INTEGRASE"/>
    <property type="match status" value="1"/>
</dbReference>
<evidence type="ECO:0000259" key="5">
    <source>
        <dbReference type="PROSITE" id="PS51898"/>
    </source>
</evidence>
<keyword evidence="3" id="KW-0238">DNA-binding</keyword>
<evidence type="ECO:0000256" key="2">
    <source>
        <dbReference type="ARBA" id="ARBA00022908"/>
    </source>
</evidence>
<proteinExistence type="inferred from homology"/>
<accession>A0A6G3WN57</accession>
<protein>
    <submittedName>
        <fullName evidence="6">Site-specific integrase</fullName>
    </submittedName>
</protein>
<dbReference type="SUPFAM" id="SSF56349">
    <property type="entry name" value="DNA breaking-rejoining enzymes"/>
    <property type="match status" value="1"/>
</dbReference>
<feature type="domain" description="Tyr recombinase" evidence="5">
    <location>
        <begin position="198"/>
        <end position="413"/>
    </location>
</feature>
<dbReference type="Gene3D" id="1.10.150.130">
    <property type="match status" value="1"/>
</dbReference>
<dbReference type="InterPro" id="IPR050808">
    <property type="entry name" value="Phage_Integrase"/>
</dbReference>
<dbReference type="AlphaFoldDB" id="A0A6G3WN57"/>